<name>A0A363UJA3_9GAMM</name>
<proteinExistence type="predicted"/>
<gene>
    <name evidence="3" type="ORF">DEH80_12005</name>
</gene>
<reference evidence="3 4" key="1">
    <citation type="submission" date="2018-05" db="EMBL/GenBank/DDBJ databases">
        <title>Abyssibacter profundi OUC007T gen. nov., sp. nov, a marine bacterium isolated from seawater of the Mariana Trench.</title>
        <authorList>
            <person name="Zhou S."/>
        </authorList>
    </citation>
    <scope>NUCLEOTIDE SEQUENCE [LARGE SCALE GENOMIC DNA]</scope>
    <source>
        <strain evidence="3 4">OUC007</strain>
    </source>
</reference>
<feature type="domain" description="Butirosin biosynthesis protein H N-terminal" evidence="1">
    <location>
        <begin position="13"/>
        <end position="144"/>
    </location>
</feature>
<feature type="domain" description="DUF4872" evidence="2">
    <location>
        <begin position="155"/>
        <end position="326"/>
    </location>
</feature>
<dbReference type="Pfam" id="PF14399">
    <property type="entry name" value="BtrH_N"/>
    <property type="match status" value="1"/>
</dbReference>
<dbReference type="Pfam" id="PF16169">
    <property type="entry name" value="DUF4872"/>
    <property type="match status" value="1"/>
</dbReference>
<dbReference type="EMBL" id="QEQK01000010">
    <property type="protein sequence ID" value="PWN55509.1"/>
    <property type="molecule type" value="Genomic_DNA"/>
</dbReference>
<dbReference type="AlphaFoldDB" id="A0A363UJA3"/>
<evidence type="ECO:0000313" key="3">
    <source>
        <dbReference type="EMBL" id="PWN55509.1"/>
    </source>
</evidence>
<dbReference type="Proteomes" id="UP000251800">
    <property type="component" value="Unassembled WGS sequence"/>
</dbReference>
<evidence type="ECO:0000259" key="1">
    <source>
        <dbReference type="Pfam" id="PF14399"/>
    </source>
</evidence>
<dbReference type="OrthoDB" id="4075615at2"/>
<dbReference type="RefSeq" id="WP_109720747.1">
    <property type="nucleotide sequence ID" value="NZ_QEQK01000010.1"/>
</dbReference>
<accession>A0A363UJA3</accession>
<keyword evidence="4" id="KW-1185">Reference proteome</keyword>
<sequence length="342" mass="38168">MNLQPITHRHAGHCETGVSSILLEAAGLTLSEAEVLGLSSGLTFVHLPFVRINELPLTSYRMPPGRIYRGLARRIGVRWAQQRFRHPAAGMAALDAALEQGRAVGIQASVYWLPYFPDAMRFHFNAHNLIVYGRDGDDYLVSDPVFEAPQRCPREALQRARFVRGALAPKGLMYWPVSVPGTIDWSTAFARSVRKTANMMLRAPLPFVGIRGIRLLGRQLERLPRRSDDARQRLYLGQIVRMQEEIGTGGGGFRFMYAAYLHEMADRLNRADLAEVGQSLTACGDAWRQFAVACARQIRSRQAVELAGPIEALARVATLEAQAFRDVLAVSRKPRRSLAHLD</sequence>
<comment type="caution">
    <text evidence="3">The sequence shown here is derived from an EMBL/GenBank/DDBJ whole genome shotgun (WGS) entry which is preliminary data.</text>
</comment>
<evidence type="ECO:0000259" key="2">
    <source>
        <dbReference type="Pfam" id="PF16169"/>
    </source>
</evidence>
<organism evidence="3 4">
    <name type="scientific">Abyssibacter profundi</name>
    <dbReference type="NCBI Taxonomy" id="2182787"/>
    <lineage>
        <taxon>Bacteria</taxon>
        <taxon>Pseudomonadati</taxon>
        <taxon>Pseudomonadota</taxon>
        <taxon>Gammaproteobacteria</taxon>
        <taxon>Chromatiales</taxon>
        <taxon>Oceanococcaceae</taxon>
        <taxon>Abyssibacter</taxon>
    </lineage>
</organism>
<evidence type="ECO:0000313" key="4">
    <source>
        <dbReference type="Proteomes" id="UP000251800"/>
    </source>
</evidence>
<dbReference type="InterPro" id="IPR026935">
    <property type="entry name" value="BtrH_N"/>
</dbReference>
<dbReference type="InterPro" id="IPR032369">
    <property type="entry name" value="DUF4872"/>
</dbReference>
<protein>
    <submittedName>
        <fullName evidence="3">Peptidase</fullName>
    </submittedName>
</protein>